<feature type="compositionally biased region" description="Basic and acidic residues" evidence="1">
    <location>
        <begin position="117"/>
        <end position="127"/>
    </location>
</feature>
<protein>
    <submittedName>
        <fullName evidence="3">Brix domain-containing protein</fullName>
    </submittedName>
</protein>
<gene>
    <name evidence="3" type="ORF">PMIN01_07965</name>
</gene>
<accession>A0A9P6GDA2</accession>
<reference evidence="3" key="1">
    <citation type="journal article" date="2020" name="Mol. Plant Microbe Interact.">
        <title>Genome Sequence of the Biocontrol Agent Coniothyrium minitans strain Conio (IMI 134523).</title>
        <authorList>
            <person name="Patel D."/>
            <person name="Shittu T.A."/>
            <person name="Baroncelli R."/>
            <person name="Muthumeenakshi S."/>
            <person name="Osborne T.H."/>
            <person name="Janganan T.K."/>
            <person name="Sreenivasaprasad S."/>
        </authorList>
    </citation>
    <scope>NUCLEOTIDE SEQUENCE</scope>
    <source>
        <strain evidence="3">Conio</strain>
    </source>
</reference>
<feature type="compositionally biased region" description="Basic and acidic residues" evidence="1">
    <location>
        <begin position="29"/>
        <end position="58"/>
    </location>
</feature>
<proteinExistence type="predicted"/>
<dbReference type="GO" id="GO:0000470">
    <property type="term" value="P:maturation of LSU-rRNA"/>
    <property type="evidence" value="ECO:0007669"/>
    <property type="project" value="TreeGrafter"/>
</dbReference>
<evidence type="ECO:0000256" key="1">
    <source>
        <dbReference type="SAM" id="MobiDB-lite"/>
    </source>
</evidence>
<comment type="caution">
    <text evidence="3">The sequence shown here is derived from an EMBL/GenBank/DDBJ whole genome shotgun (WGS) entry which is preliminary data.</text>
</comment>
<dbReference type="Gene3D" id="3.40.50.10480">
    <property type="entry name" value="Probable brix-domain ribosomal biogenesis protein"/>
    <property type="match status" value="1"/>
</dbReference>
<feature type="region of interest" description="Disordered" evidence="1">
    <location>
        <begin position="98"/>
        <end position="187"/>
    </location>
</feature>
<dbReference type="Pfam" id="PF04427">
    <property type="entry name" value="Brix"/>
    <property type="match status" value="1"/>
</dbReference>
<dbReference type="AlphaFoldDB" id="A0A9P6GDA2"/>
<sequence>MVFSKEPPMQGFKPKNKLRRQSAHLAQKKSKEAAKRDERFRRKREEAKNPSLREERQRVNQPVTIEAKRKFDTDIVGDEEDALNWAIDVERLAKKRKLEQEAAERGENVEENGEEGLLEKLKKRDAEGNEVEDDKDEDEDEEADSMLDSESDGEDGLSDAEAASSRTNRKTERAASPAMSTTTNATAATNLDISPDFLKQKFPAVFNPAETPKLLVTTSINSTLHNEAEILASFFPNANYVRRSAHAHAHKYSVREIAKFASNRGYTALAILMEAHHAKVPDGLDIVLLPEGPHFHFSISNWVEGKKLPGHGKDQGFYPELVLNGFRTPLGLLTAHLWRGLFPAQPELQGRTAVTLHNQRDYIFLRRHRYVFREKRATEKQVLDANGKPLKGVEDIRVGMQEIGPRATLKLRRIDRGIQFKSGQEWQWKAHAEKERTRFNM</sequence>
<dbReference type="GO" id="GO:0042134">
    <property type="term" value="F:rRNA primary transcript binding"/>
    <property type="evidence" value="ECO:0007669"/>
    <property type="project" value="InterPro"/>
</dbReference>
<feature type="domain" description="Brix" evidence="2">
    <location>
        <begin position="210"/>
        <end position="420"/>
    </location>
</feature>
<dbReference type="OrthoDB" id="264354at2759"/>
<dbReference type="GO" id="GO:0005730">
    <property type="term" value="C:nucleolus"/>
    <property type="evidence" value="ECO:0007669"/>
    <property type="project" value="TreeGrafter"/>
</dbReference>
<dbReference type="EMBL" id="WJXW01000008">
    <property type="protein sequence ID" value="KAF9733622.1"/>
    <property type="molecule type" value="Genomic_DNA"/>
</dbReference>
<dbReference type="InterPro" id="IPR007109">
    <property type="entry name" value="Brix"/>
</dbReference>
<feature type="compositionally biased region" description="Acidic residues" evidence="1">
    <location>
        <begin position="128"/>
        <end position="158"/>
    </location>
</feature>
<dbReference type="FunFam" id="3.40.50.10480:FF:000005">
    <property type="entry name" value="Similar to RNA processing factor 1"/>
    <property type="match status" value="1"/>
</dbReference>
<name>A0A9P6GDA2_9PLEO</name>
<feature type="compositionally biased region" description="Basic and acidic residues" evidence="1">
    <location>
        <begin position="98"/>
        <end position="108"/>
    </location>
</feature>
<evidence type="ECO:0000259" key="2">
    <source>
        <dbReference type="PROSITE" id="PS50833"/>
    </source>
</evidence>
<dbReference type="SMART" id="SM00879">
    <property type="entry name" value="Brix"/>
    <property type="match status" value="1"/>
</dbReference>
<organism evidence="3 4">
    <name type="scientific">Paraphaeosphaeria minitans</name>
    <dbReference type="NCBI Taxonomy" id="565426"/>
    <lineage>
        <taxon>Eukaryota</taxon>
        <taxon>Fungi</taxon>
        <taxon>Dikarya</taxon>
        <taxon>Ascomycota</taxon>
        <taxon>Pezizomycotina</taxon>
        <taxon>Dothideomycetes</taxon>
        <taxon>Pleosporomycetidae</taxon>
        <taxon>Pleosporales</taxon>
        <taxon>Massarineae</taxon>
        <taxon>Didymosphaeriaceae</taxon>
        <taxon>Paraphaeosphaeria</taxon>
    </lineage>
</organism>
<keyword evidence="4" id="KW-1185">Reference proteome</keyword>
<dbReference type="PANTHER" id="PTHR22734">
    <property type="entry name" value="U3 SMALL NUCLEOLAR RIBONUCLEOPROTEIN PROTEIN IMP4"/>
    <property type="match status" value="1"/>
</dbReference>
<dbReference type="Proteomes" id="UP000756921">
    <property type="component" value="Unassembled WGS sequence"/>
</dbReference>
<dbReference type="PANTHER" id="PTHR22734:SF3">
    <property type="entry name" value="RIBOSOME PRODUCTION FACTOR 1"/>
    <property type="match status" value="1"/>
</dbReference>
<feature type="compositionally biased region" description="Low complexity" evidence="1">
    <location>
        <begin position="174"/>
        <end position="187"/>
    </location>
</feature>
<dbReference type="GO" id="GO:0000460">
    <property type="term" value="P:maturation of 5.8S rRNA"/>
    <property type="evidence" value="ECO:0007669"/>
    <property type="project" value="TreeGrafter"/>
</dbReference>
<evidence type="ECO:0000313" key="4">
    <source>
        <dbReference type="Proteomes" id="UP000756921"/>
    </source>
</evidence>
<dbReference type="InterPro" id="IPR044281">
    <property type="entry name" value="IMP4/RPF1"/>
</dbReference>
<feature type="compositionally biased region" description="Basic residues" evidence="1">
    <location>
        <begin position="14"/>
        <end position="28"/>
    </location>
</feature>
<feature type="region of interest" description="Disordered" evidence="1">
    <location>
        <begin position="1"/>
        <end position="72"/>
    </location>
</feature>
<dbReference type="PROSITE" id="PS50833">
    <property type="entry name" value="BRIX"/>
    <property type="match status" value="1"/>
</dbReference>
<dbReference type="SUPFAM" id="SSF52954">
    <property type="entry name" value="Class II aaRS ABD-related"/>
    <property type="match status" value="1"/>
</dbReference>
<evidence type="ECO:0000313" key="3">
    <source>
        <dbReference type="EMBL" id="KAF9733622.1"/>
    </source>
</evidence>
<dbReference type="GO" id="GO:0030687">
    <property type="term" value="C:preribosome, large subunit precursor"/>
    <property type="evidence" value="ECO:0007669"/>
    <property type="project" value="TreeGrafter"/>
</dbReference>